<keyword evidence="3" id="KW-1185">Reference proteome</keyword>
<dbReference type="HOGENOM" id="CLU_3158075_0_0_11"/>
<dbReference type="EMBL" id="AOPY01001424">
    <property type="protein sequence ID" value="EPJ39332.1"/>
    <property type="molecule type" value="Genomic_DNA"/>
</dbReference>
<comment type="caution">
    <text evidence="2">The sequence shown here is derived from an EMBL/GenBank/DDBJ whole genome shotgun (WGS) entry which is preliminary data.</text>
</comment>
<dbReference type="PATRIC" id="fig|1283301.3.peg.3573"/>
<protein>
    <submittedName>
        <fullName evidence="2">Uncharacterized protein</fullName>
    </submittedName>
</protein>
<accession>S4MZH8</accession>
<dbReference type="AlphaFoldDB" id="S4MZH8"/>
<organism evidence="2 3">
    <name type="scientific">Streptomyces afghaniensis 772</name>
    <dbReference type="NCBI Taxonomy" id="1283301"/>
    <lineage>
        <taxon>Bacteria</taxon>
        <taxon>Bacillati</taxon>
        <taxon>Actinomycetota</taxon>
        <taxon>Actinomycetes</taxon>
        <taxon>Kitasatosporales</taxon>
        <taxon>Streptomycetaceae</taxon>
        <taxon>Streptomyces</taxon>
    </lineage>
</organism>
<evidence type="ECO:0000256" key="1">
    <source>
        <dbReference type="SAM" id="MobiDB-lite"/>
    </source>
</evidence>
<evidence type="ECO:0000313" key="3">
    <source>
        <dbReference type="Proteomes" id="UP000015001"/>
    </source>
</evidence>
<proteinExistence type="predicted"/>
<feature type="region of interest" description="Disordered" evidence="1">
    <location>
        <begin position="1"/>
        <end position="48"/>
    </location>
</feature>
<gene>
    <name evidence="2" type="ORF">STAFG_3603</name>
</gene>
<evidence type="ECO:0000313" key="2">
    <source>
        <dbReference type="EMBL" id="EPJ39332.1"/>
    </source>
</evidence>
<reference evidence="2 3" key="1">
    <citation type="submission" date="2013-02" db="EMBL/GenBank/DDBJ databases">
        <title>Draft Genome Sequence of Streptomyces afghaniensis, Which Produces Compounds of the Julimycin B-Complex.</title>
        <authorList>
            <person name="Gruening B.A."/>
            <person name="Praeg A."/>
            <person name="Erxleben A."/>
            <person name="Guenther S."/>
            <person name="Fiedler H.-P."/>
            <person name="Goodfellow M."/>
            <person name="Mueller M."/>
        </authorList>
    </citation>
    <scope>NUCLEOTIDE SEQUENCE [LARGE SCALE GENOMIC DNA]</scope>
    <source>
        <strain evidence="2 3">772</strain>
    </source>
</reference>
<name>S4MZH8_9ACTN</name>
<dbReference type="Proteomes" id="UP000015001">
    <property type="component" value="Unassembled WGS sequence"/>
</dbReference>
<sequence length="48" mass="5087">MASGEVNAVTRSSGAATDADCPGQDFQRPRWSDACPGALSRTGWRMNT</sequence>